<name>A0A1H9RZW1_9ACTN</name>
<dbReference type="InterPro" id="IPR016169">
    <property type="entry name" value="FAD-bd_PCMH_sub2"/>
</dbReference>
<dbReference type="InterPro" id="IPR016164">
    <property type="entry name" value="FAD-linked_Oxase-like_C"/>
</dbReference>
<evidence type="ECO:0000256" key="1">
    <source>
        <dbReference type="ARBA" id="ARBA00001974"/>
    </source>
</evidence>
<reference evidence="7 8" key="1">
    <citation type="submission" date="2016-10" db="EMBL/GenBank/DDBJ databases">
        <authorList>
            <person name="de Groot N.N."/>
        </authorList>
    </citation>
    <scope>NUCLEOTIDE SEQUENCE [LARGE SCALE GENOMIC DNA]</scope>
    <source>
        <strain evidence="7 8">DSM 16859</strain>
    </source>
</reference>
<dbReference type="AlphaFoldDB" id="A0A1H9RZW1"/>
<comment type="similarity">
    <text evidence="2">Belongs to the FAD-binding oxidoreductase/transferase type 4 family.</text>
</comment>
<dbReference type="InterPro" id="IPR051914">
    <property type="entry name" value="FAD-linked_OxidoTrans_Type4"/>
</dbReference>
<dbReference type="SUPFAM" id="SSF56176">
    <property type="entry name" value="FAD-binding/transporter-associated domain-like"/>
    <property type="match status" value="1"/>
</dbReference>
<dbReference type="GO" id="GO:0016491">
    <property type="term" value="F:oxidoreductase activity"/>
    <property type="evidence" value="ECO:0007669"/>
    <property type="project" value="UniProtKB-KW"/>
</dbReference>
<evidence type="ECO:0000256" key="2">
    <source>
        <dbReference type="ARBA" id="ARBA00008000"/>
    </source>
</evidence>
<comment type="cofactor">
    <cofactor evidence="1">
        <name>FAD</name>
        <dbReference type="ChEBI" id="CHEBI:57692"/>
    </cofactor>
</comment>
<keyword evidence="8" id="KW-1185">Reference proteome</keyword>
<dbReference type="InterPro" id="IPR016171">
    <property type="entry name" value="Vanillyl_alc_oxidase_C-sub2"/>
</dbReference>
<dbReference type="Pfam" id="PF01565">
    <property type="entry name" value="FAD_binding_4"/>
    <property type="match status" value="1"/>
</dbReference>
<dbReference type="RefSeq" id="WP_091969172.1">
    <property type="nucleotide sequence ID" value="NZ_FOGZ01000010.1"/>
</dbReference>
<dbReference type="Gene3D" id="1.10.45.10">
    <property type="entry name" value="Vanillyl-alcohol Oxidase, Chain A, domain 4"/>
    <property type="match status" value="1"/>
</dbReference>
<dbReference type="Pfam" id="PF02913">
    <property type="entry name" value="FAD-oxidase_C"/>
    <property type="match status" value="1"/>
</dbReference>
<dbReference type="PANTHER" id="PTHR42934:SF2">
    <property type="entry name" value="GLYCOLATE OXIDASE SUBUNIT GLCD"/>
    <property type="match status" value="1"/>
</dbReference>
<evidence type="ECO:0000313" key="7">
    <source>
        <dbReference type="EMBL" id="SER78224.1"/>
    </source>
</evidence>
<dbReference type="GO" id="GO:0071949">
    <property type="term" value="F:FAD binding"/>
    <property type="evidence" value="ECO:0007669"/>
    <property type="project" value="InterPro"/>
</dbReference>
<feature type="domain" description="FAD-binding PCMH-type" evidence="6">
    <location>
        <begin position="41"/>
        <end position="220"/>
    </location>
</feature>
<gene>
    <name evidence="7" type="ORF">SAMN05443377_11074</name>
</gene>
<dbReference type="EMBL" id="FOGZ01000010">
    <property type="protein sequence ID" value="SER78224.1"/>
    <property type="molecule type" value="Genomic_DNA"/>
</dbReference>
<dbReference type="InterPro" id="IPR016166">
    <property type="entry name" value="FAD-bd_PCMH"/>
</dbReference>
<evidence type="ECO:0000256" key="4">
    <source>
        <dbReference type="ARBA" id="ARBA00022827"/>
    </source>
</evidence>
<dbReference type="Gene3D" id="3.30.70.2740">
    <property type="match status" value="1"/>
</dbReference>
<dbReference type="PANTHER" id="PTHR42934">
    <property type="entry name" value="GLYCOLATE OXIDASE SUBUNIT GLCD"/>
    <property type="match status" value="1"/>
</dbReference>
<dbReference type="FunFam" id="3.30.70.2740:FF:000001">
    <property type="entry name" value="D-lactate dehydrogenase mitochondrial"/>
    <property type="match status" value="1"/>
</dbReference>
<keyword evidence="4" id="KW-0274">FAD</keyword>
<proteinExistence type="inferred from homology"/>
<dbReference type="Gene3D" id="3.30.465.10">
    <property type="match status" value="1"/>
</dbReference>
<dbReference type="InterPro" id="IPR006094">
    <property type="entry name" value="Oxid_FAD_bind_N"/>
</dbReference>
<dbReference type="InterPro" id="IPR004113">
    <property type="entry name" value="FAD-bd_oxidored_4_C"/>
</dbReference>
<evidence type="ECO:0000256" key="3">
    <source>
        <dbReference type="ARBA" id="ARBA00022630"/>
    </source>
</evidence>
<keyword evidence="3" id="KW-0285">Flavoprotein</keyword>
<dbReference type="SUPFAM" id="SSF55103">
    <property type="entry name" value="FAD-linked oxidases, C-terminal domain"/>
    <property type="match status" value="1"/>
</dbReference>
<evidence type="ECO:0000313" key="8">
    <source>
        <dbReference type="Proteomes" id="UP000198815"/>
    </source>
</evidence>
<sequence length="462" mass="47419">MAIANADLTIRELHAAVGRSAVLTDHQTLAARSNDRSAAASQGRAIALVRPRDTAGVSAVLRIAATHRCPVVPQGRLSGLAGGANAVEGAILLDMTGMNAILRVDPVEMVAVVQPGVITADLAARAAREGLFYAPDPASATECTIGGNVATNAGGMRCVKYGVTRDSVRSLEIVLAGGEVVRTRPPTVKAVGGLDLTGLMVGSEGTLAVITEITVDLLPAPGPTLGVSASFSSVDDALDTANAIVAGPHRPSALEFCDAGVIAALRAKVPESGLPADAMAWLLVLTDSAAGAGEDVRWYTQTARAHRAVRVDSATDAGAVERLMVARRALNVAMRAVRGGSLNEDVAIPRSRLGELLRRLDALSARRGVPIATAGHVGDGNLHPVILFDPHDPGQVAAAQQAHIDVLAMAQELGGTATGEHGIGLEKLGAVDAELGPRLRSIQRGIKAVLDPQGLLNPGKKL</sequence>
<dbReference type="Proteomes" id="UP000198815">
    <property type="component" value="Unassembled WGS sequence"/>
</dbReference>
<dbReference type="STRING" id="64702.SAMN05443377_11074"/>
<dbReference type="OrthoDB" id="9811557at2"/>
<dbReference type="InterPro" id="IPR036318">
    <property type="entry name" value="FAD-bd_PCMH-like_sf"/>
</dbReference>
<organism evidence="7 8">
    <name type="scientific">Propionibacterium cyclohexanicum</name>
    <dbReference type="NCBI Taxonomy" id="64702"/>
    <lineage>
        <taxon>Bacteria</taxon>
        <taxon>Bacillati</taxon>
        <taxon>Actinomycetota</taxon>
        <taxon>Actinomycetes</taxon>
        <taxon>Propionibacteriales</taxon>
        <taxon>Propionibacteriaceae</taxon>
        <taxon>Propionibacterium</taxon>
    </lineage>
</organism>
<protein>
    <submittedName>
        <fullName evidence="7">Glycolate oxidase</fullName>
    </submittedName>
</protein>
<evidence type="ECO:0000256" key="5">
    <source>
        <dbReference type="ARBA" id="ARBA00023002"/>
    </source>
</evidence>
<dbReference type="PROSITE" id="PS51387">
    <property type="entry name" value="FAD_PCMH"/>
    <property type="match status" value="1"/>
</dbReference>
<keyword evidence="5" id="KW-0560">Oxidoreductase</keyword>
<evidence type="ECO:0000259" key="6">
    <source>
        <dbReference type="PROSITE" id="PS51387"/>
    </source>
</evidence>
<accession>A0A1H9RZW1</accession>